<name>A0A0G0Q6V1_9BACT</name>
<gene>
    <name evidence="2" type="ORF">UT63_C0024G0013</name>
</gene>
<reference evidence="2 3" key="1">
    <citation type="journal article" date="2015" name="Nature">
        <title>rRNA introns, odd ribosomes, and small enigmatic genomes across a large radiation of phyla.</title>
        <authorList>
            <person name="Brown C.T."/>
            <person name="Hug L.A."/>
            <person name="Thomas B.C."/>
            <person name="Sharon I."/>
            <person name="Castelle C.J."/>
            <person name="Singh A."/>
            <person name="Wilkins M.J."/>
            <person name="Williams K.H."/>
            <person name="Banfield J.F."/>
        </authorList>
    </citation>
    <scope>NUCLEOTIDE SEQUENCE [LARGE SCALE GENOMIC DNA]</scope>
</reference>
<keyword evidence="1" id="KW-0732">Signal</keyword>
<proteinExistence type="predicted"/>
<organism evidence="2 3">
    <name type="scientific">Candidatus Gottesmanbacteria bacterium GW2011_GWC2_39_8</name>
    <dbReference type="NCBI Taxonomy" id="1618450"/>
    <lineage>
        <taxon>Bacteria</taxon>
        <taxon>Candidatus Gottesmaniibacteriota</taxon>
    </lineage>
</organism>
<protein>
    <submittedName>
        <fullName evidence="2">Uncharacterized protein</fullName>
    </submittedName>
</protein>
<sequence length="601" mass="67813">MANFLLFLLSGLFALGATHTPIPDPNSLDFPKADVCLTAEAAQNGISPGLVNVPKKLFSITKATVANTTQGYEIPRCQNRGGCDGPSVANYKLVSTGVKVDHVIFPNSFSTDITASDRQLVKQLDFTTDPILADRYKNRIYRTFCGDWCRTCNTQDIQCDAEGLNCTCSTQHPPVSLPFRGSFHCDFIFYLEDTDSDGKLQIDEDGNLSQDHQNLVDPRLPSDGSLFSVYFRDGASLPPSLRCAPTPTGESKLPVLPMIGKLFRPQKVMAYDDINKPAASSNILEYPDKSGIYWLLDGNSNNIDGSYKARNTQINLDLYKKYPLNGNSLLNPIGITGNFEVYKNLLDPEGDFYIYLVPKGILSQTISLLGNRTSISVGKFSYFRFVALDISKPGQRTLKLGNFIPPARSWVRGWIEESKPAIYLYPAYPLDLNIILKTQGKLTVSIPFYEPHVGWNVRAFPDGSIIYGKNKYPYLYYEAILKKVKVDSSGFIVSKNKLHDFFREKLAYLGLTAKETDDFLSYWIPRLLETEKEYYFIHFLPLDEIEKIEPVVLNRRPDTMIRIRPYFKPVEFAVPVRQQFFPPKPARKGFTFVEWGGILDK</sequence>
<dbReference type="EMBL" id="LBXN01000024">
    <property type="protein sequence ID" value="KKR33081.1"/>
    <property type="molecule type" value="Genomic_DNA"/>
</dbReference>
<dbReference type="Proteomes" id="UP000034539">
    <property type="component" value="Unassembled WGS sequence"/>
</dbReference>
<evidence type="ECO:0000256" key="1">
    <source>
        <dbReference type="SAM" id="SignalP"/>
    </source>
</evidence>
<feature type="chain" id="PRO_5002533977" evidence="1">
    <location>
        <begin position="17"/>
        <end position="601"/>
    </location>
</feature>
<accession>A0A0G0Q6V1</accession>
<evidence type="ECO:0000313" key="2">
    <source>
        <dbReference type="EMBL" id="KKR33081.1"/>
    </source>
</evidence>
<feature type="signal peptide" evidence="1">
    <location>
        <begin position="1"/>
        <end position="16"/>
    </location>
</feature>
<evidence type="ECO:0000313" key="3">
    <source>
        <dbReference type="Proteomes" id="UP000034539"/>
    </source>
</evidence>
<dbReference type="AlphaFoldDB" id="A0A0G0Q6V1"/>
<comment type="caution">
    <text evidence="2">The sequence shown here is derived from an EMBL/GenBank/DDBJ whole genome shotgun (WGS) entry which is preliminary data.</text>
</comment>